<evidence type="ECO:0000313" key="6">
    <source>
        <dbReference type="EMBL" id="TCS88836.1"/>
    </source>
</evidence>
<dbReference type="InterPro" id="IPR051453">
    <property type="entry name" value="MBL_Glyoxalase_II"/>
</dbReference>
<reference evidence="6 7" key="1">
    <citation type="submission" date="2019-03" db="EMBL/GenBank/DDBJ databases">
        <title>Genomic Encyclopedia of Type Strains, Phase IV (KMG-IV): sequencing the most valuable type-strain genomes for metagenomic binning, comparative biology and taxonomic classification.</title>
        <authorList>
            <person name="Goeker M."/>
        </authorList>
    </citation>
    <scope>NUCLEOTIDE SEQUENCE [LARGE SCALE GENOMIC DNA]</scope>
    <source>
        <strain evidence="6 7">DSM 21100</strain>
    </source>
</reference>
<dbReference type="InterPro" id="IPR001279">
    <property type="entry name" value="Metallo-B-lactamas"/>
</dbReference>
<evidence type="ECO:0000256" key="1">
    <source>
        <dbReference type="ARBA" id="ARBA00001947"/>
    </source>
</evidence>
<dbReference type="GO" id="GO:0046872">
    <property type="term" value="F:metal ion binding"/>
    <property type="evidence" value="ECO:0007669"/>
    <property type="project" value="UniProtKB-KW"/>
</dbReference>
<dbReference type="PANTHER" id="PTHR46233">
    <property type="entry name" value="HYDROXYACYLGLUTATHIONE HYDROLASE GLOC"/>
    <property type="match status" value="1"/>
</dbReference>
<sequence>MISIKQFTFNPWAENTFILYDETRECIIIDPGCHIREEQDLLVKFIRDEQLNPVLLLNTHCHIDHVLGNKFVQEMYGLSPRFHRLEEAVLRAMIPYAASMNMPYTPSPPAEVFLEEGEQIEFGKSELKSLFTPGHSPGSLSFFSNEDRLLIGGDVLFQGSIGRTDLPGGDFDTLIRSIQVELFSLGDDVKVFPGHGPATSIGFERENNPFL</sequence>
<protein>
    <submittedName>
        <fullName evidence="6">Glyoxylase-like metal-dependent hydrolase (Beta-lactamase superfamily II)</fullName>
    </submittedName>
</protein>
<dbReference type="OrthoDB" id="9802248at2"/>
<dbReference type="RefSeq" id="WP_132127958.1">
    <property type="nucleotide sequence ID" value="NZ_SMAD01000002.1"/>
</dbReference>
<keyword evidence="2" id="KW-0479">Metal-binding</keyword>
<organism evidence="6 7">
    <name type="scientific">Anseongella ginsenosidimutans</name>
    <dbReference type="NCBI Taxonomy" id="496056"/>
    <lineage>
        <taxon>Bacteria</taxon>
        <taxon>Pseudomonadati</taxon>
        <taxon>Bacteroidota</taxon>
        <taxon>Sphingobacteriia</taxon>
        <taxon>Sphingobacteriales</taxon>
        <taxon>Sphingobacteriaceae</taxon>
        <taxon>Anseongella</taxon>
    </lineage>
</organism>
<dbReference type="SUPFAM" id="SSF56281">
    <property type="entry name" value="Metallo-hydrolase/oxidoreductase"/>
    <property type="match status" value="1"/>
</dbReference>
<dbReference type="Pfam" id="PF00753">
    <property type="entry name" value="Lactamase_B"/>
    <property type="match status" value="1"/>
</dbReference>
<dbReference type="PANTHER" id="PTHR46233:SF3">
    <property type="entry name" value="HYDROXYACYLGLUTATHIONE HYDROLASE GLOC"/>
    <property type="match status" value="1"/>
</dbReference>
<evidence type="ECO:0000256" key="2">
    <source>
        <dbReference type="ARBA" id="ARBA00022723"/>
    </source>
</evidence>
<gene>
    <name evidence="6" type="ORF">EDD80_10226</name>
</gene>
<evidence type="ECO:0000256" key="4">
    <source>
        <dbReference type="ARBA" id="ARBA00022833"/>
    </source>
</evidence>
<evidence type="ECO:0000313" key="7">
    <source>
        <dbReference type="Proteomes" id="UP000295807"/>
    </source>
</evidence>
<accession>A0A4R3KVU8</accession>
<keyword evidence="3 6" id="KW-0378">Hydrolase</keyword>
<comment type="cofactor">
    <cofactor evidence="1">
        <name>Zn(2+)</name>
        <dbReference type="ChEBI" id="CHEBI:29105"/>
    </cofactor>
</comment>
<dbReference type="SMART" id="SM00849">
    <property type="entry name" value="Lactamase_B"/>
    <property type="match status" value="1"/>
</dbReference>
<keyword evidence="7" id="KW-1185">Reference proteome</keyword>
<evidence type="ECO:0000259" key="5">
    <source>
        <dbReference type="SMART" id="SM00849"/>
    </source>
</evidence>
<dbReference type="Gene3D" id="3.60.15.10">
    <property type="entry name" value="Ribonuclease Z/Hydroxyacylglutathione hydrolase-like"/>
    <property type="match status" value="1"/>
</dbReference>
<dbReference type="InterPro" id="IPR036866">
    <property type="entry name" value="RibonucZ/Hydroxyglut_hydro"/>
</dbReference>
<dbReference type="GO" id="GO:0016787">
    <property type="term" value="F:hydrolase activity"/>
    <property type="evidence" value="ECO:0007669"/>
    <property type="project" value="UniProtKB-KW"/>
</dbReference>
<dbReference type="AlphaFoldDB" id="A0A4R3KVU8"/>
<dbReference type="Proteomes" id="UP000295807">
    <property type="component" value="Unassembled WGS sequence"/>
</dbReference>
<dbReference type="EMBL" id="SMAD01000002">
    <property type="protein sequence ID" value="TCS88836.1"/>
    <property type="molecule type" value="Genomic_DNA"/>
</dbReference>
<evidence type="ECO:0000256" key="3">
    <source>
        <dbReference type="ARBA" id="ARBA00022801"/>
    </source>
</evidence>
<proteinExistence type="predicted"/>
<dbReference type="CDD" id="cd06262">
    <property type="entry name" value="metallo-hydrolase-like_MBL-fold"/>
    <property type="match status" value="1"/>
</dbReference>
<keyword evidence="4" id="KW-0862">Zinc</keyword>
<name>A0A4R3KVU8_9SPHI</name>
<comment type="caution">
    <text evidence="6">The sequence shown here is derived from an EMBL/GenBank/DDBJ whole genome shotgun (WGS) entry which is preliminary data.</text>
</comment>
<feature type="domain" description="Metallo-beta-lactamase" evidence="5">
    <location>
        <begin position="13"/>
        <end position="195"/>
    </location>
</feature>